<proteinExistence type="predicted"/>
<dbReference type="EMBL" id="CP088156">
    <property type="protein sequence ID" value="UFZ05824.1"/>
    <property type="molecule type" value="Genomic_DNA"/>
</dbReference>
<accession>A0ABY3RF03</accession>
<name>A0ABY3RF03_9BRAD</name>
<evidence type="ECO:0000313" key="1">
    <source>
        <dbReference type="EMBL" id="UFZ05824.1"/>
    </source>
</evidence>
<dbReference type="RefSeq" id="WP_231324358.1">
    <property type="nucleotide sequence ID" value="NZ_CP088156.1"/>
</dbReference>
<organism evidence="1 2">
    <name type="scientific">Bradyrhizobium ontarionense</name>
    <dbReference type="NCBI Taxonomy" id="2898149"/>
    <lineage>
        <taxon>Bacteria</taxon>
        <taxon>Pseudomonadati</taxon>
        <taxon>Pseudomonadota</taxon>
        <taxon>Alphaproteobacteria</taxon>
        <taxon>Hyphomicrobiales</taxon>
        <taxon>Nitrobacteraceae</taxon>
        <taxon>Bradyrhizobium</taxon>
    </lineage>
</organism>
<evidence type="ECO:0000313" key="2">
    <source>
        <dbReference type="Proteomes" id="UP001431010"/>
    </source>
</evidence>
<gene>
    <name evidence="1" type="ORF">LQG66_05815</name>
</gene>
<keyword evidence="2" id="KW-1185">Reference proteome</keyword>
<sequence length="90" mass="9680">MPLHKLWFQFSRCLQPGLSFMAAAQFTVRAESASAMATIRCSSAQDALLTANTYLRLGAACVSIETPGGQSMSPDRFDALINETRGHSGL</sequence>
<dbReference type="Proteomes" id="UP001431010">
    <property type="component" value="Chromosome"/>
</dbReference>
<protein>
    <submittedName>
        <fullName evidence="1">Uncharacterized protein</fullName>
    </submittedName>
</protein>
<reference evidence="1" key="1">
    <citation type="journal article" date="2024" name="Antonie Van Leeuwenhoek">
        <title>Bradyrhizobium ontarionense sp. nov., a novel bacterial symbiont isolated from Aeschynomene indica (Indian jointvetch), harbours photosynthesis, nitrogen fixation and nitrous oxide (N2O) reductase genes.</title>
        <authorList>
            <person name="Bromfield E.S.P."/>
            <person name="Cloutier S."/>
        </authorList>
    </citation>
    <scope>NUCLEOTIDE SEQUENCE</scope>
    <source>
        <strain evidence="1">A19</strain>
    </source>
</reference>